<organism evidence="2">
    <name type="scientific">marine sediment metagenome</name>
    <dbReference type="NCBI Taxonomy" id="412755"/>
    <lineage>
        <taxon>unclassified sequences</taxon>
        <taxon>metagenomes</taxon>
        <taxon>ecological metagenomes</taxon>
    </lineage>
</organism>
<reference evidence="2" key="1">
    <citation type="journal article" date="2015" name="Nature">
        <title>Complex archaea that bridge the gap between prokaryotes and eukaryotes.</title>
        <authorList>
            <person name="Spang A."/>
            <person name="Saw J.H."/>
            <person name="Jorgensen S.L."/>
            <person name="Zaremba-Niedzwiedzka K."/>
            <person name="Martijn J."/>
            <person name="Lind A.E."/>
            <person name="van Eijk R."/>
            <person name="Schleper C."/>
            <person name="Guy L."/>
            <person name="Ettema T.J."/>
        </authorList>
    </citation>
    <scope>NUCLEOTIDE SEQUENCE</scope>
</reference>
<sequence>MGPEEISELSLIFERILDKIALFQDKEKVDLNVDATGLVVYGNSYQFARKGYFPKKRGRKGYQLSLGTTNSEYSQILSLILDPGNISLAARLWDTIYEVAEVLGSLERIGVIRADAIYGIGPDIALLIGHNLSFFVKGNSCFTAKRILRELDPSYGDWRRVDKTTWAFDAKYLTIRRCPYPVRTVLIKAIDAKGKIDYRHIYTSFSSKEMDEVEVAISFRKRNDIESIIRDDKYGLHIDNLRTKNFYGIWAYLFIACATHNLISLFRKRVLSGTGIEDLGIQTITNKLTDIPAKFEK</sequence>
<proteinExistence type="predicted"/>
<evidence type="ECO:0000259" key="1">
    <source>
        <dbReference type="Pfam" id="PF13701"/>
    </source>
</evidence>
<protein>
    <recommendedName>
        <fullName evidence="1">Transposase DDE domain-containing protein</fullName>
    </recommendedName>
</protein>
<feature type="domain" description="Transposase DDE" evidence="1">
    <location>
        <begin position="16"/>
        <end position="294"/>
    </location>
</feature>
<accession>A0A0F9EJ98</accession>
<dbReference type="Pfam" id="PF13701">
    <property type="entry name" value="DDE_Tnp_1_4"/>
    <property type="match status" value="1"/>
</dbReference>
<comment type="caution">
    <text evidence="2">The sequence shown here is derived from an EMBL/GenBank/DDBJ whole genome shotgun (WGS) entry which is preliminary data.</text>
</comment>
<evidence type="ECO:0000313" key="2">
    <source>
        <dbReference type="EMBL" id="KKL66351.1"/>
    </source>
</evidence>
<dbReference type="AlphaFoldDB" id="A0A0F9EJ98"/>
<dbReference type="InterPro" id="IPR025668">
    <property type="entry name" value="Tnp_DDE_dom"/>
</dbReference>
<name>A0A0F9EJ98_9ZZZZ</name>
<gene>
    <name evidence="2" type="ORF">LCGC14_2145830</name>
</gene>
<feature type="non-terminal residue" evidence="2">
    <location>
        <position position="297"/>
    </location>
</feature>
<dbReference type="EMBL" id="LAZR01027233">
    <property type="protein sequence ID" value="KKL66351.1"/>
    <property type="molecule type" value="Genomic_DNA"/>
</dbReference>